<keyword evidence="10 12" id="KW-0472">Membrane</keyword>
<evidence type="ECO:0000256" key="3">
    <source>
        <dbReference type="ARBA" id="ARBA00022617"/>
    </source>
</evidence>
<evidence type="ECO:0000256" key="11">
    <source>
        <dbReference type="SAM" id="MobiDB-lite"/>
    </source>
</evidence>
<dbReference type="Gene3D" id="1.10.630.10">
    <property type="entry name" value="Cytochrome P450"/>
    <property type="match status" value="1"/>
</dbReference>
<name>A0A835BAB5_9POAL</name>
<dbReference type="Proteomes" id="UP000636709">
    <property type="component" value="Unassembled WGS sequence"/>
</dbReference>
<feature type="compositionally biased region" description="Polar residues" evidence="11">
    <location>
        <begin position="222"/>
        <end position="232"/>
    </location>
</feature>
<dbReference type="GO" id="GO:0016020">
    <property type="term" value="C:membrane"/>
    <property type="evidence" value="ECO:0007669"/>
    <property type="project" value="UniProtKB-SubCell"/>
</dbReference>
<dbReference type="EMBL" id="JACEFO010002125">
    <property type="protein sequence ID" value="KAF8679177.1"/>
    <property type="molecule type" value="Genomic_DNA"/>
</dbReference>
<reference evidence="13" key="1">
    <citation type="submission" date="2020-07" db="EMBL/GenBank/DDBJ databases">
        <title>Genome sequence and genetic diversity analysis of an under-domesticated orphan crop, white fonio (Digitaria exilis).</title>
        <authorList>
            <person name="Bennetzen J.L."/>
            <person name="Chen S."/>
            <person name="Ma X."/>
            <person name="Wang X."/>
            <person name="Yssel A.E.J."/>
            <person name="Chaluvadi S.R."/>
            <person name="Johnson M."/>
            <person name="Gangashetty P."/>
            <person name="Hamidou F."/>
            <person name="Sanogo M.D."/>
            <person name="Zwaenepoel A."/>
            <person name="Wallace J."/>
            <person name="Van De Peer Y."/>
            <person name="Van Deynze A."/>
        </authorList>
    </citation>
    <scope>NUCLEOTIDE SEQUENCE</scope>
    <source>
        <tissue evidence="13">Leaves</tissue>
    </source>
</reference>
<dbReference type="PANTHER" id="PTHR24282">
    <property type="entry name" value="CYTOCHROME P450 FAMILY MEMBER"/>
    <property type="match status" value="1"/>
</dbReference>
<evidence type="ECO:0000256" key="7">
    <source>
        <dbReference type="ARBA" id="ARBA00023002"/>
    </source>
</evidence>
<keyword evidence="7" id="KW-0560">Oxidoreductase</keyword>
<dbReference type="InterPro" id="IPR036396">
    <property type="entry name" value="Cyt_P450_sf"/>
</dbReference>
<dbReference type="InterPro" id="IPR001128">
    <property type="entry name" value="Cyt_P450"/>
</dbReference>
<evidence type="ECO:0000256" key="12">
    <source>
        <dbReference type="SAM" id="Phobius"/>
    </source>
</evidence>
<dbReference type="PANTHER" id="PTHR24282:SF52">
    <property type="entry name" value="OS07G0635300 PROTEIN"/>
    <property type="match status" value="1"/>
</dbReference>
<evidence type="ECO:0008006" key="15">
    <source>
        <dbReference type="Google" id="ProtNLM"/>
    </source>
</evidence>
<comment type="caution">
    <text evidence="13">The sequence shown here is derived from an EMBL/GenBank/DDBJ whole genome shotgun (WGS) entry which is preliminary data.</text>
</comment>
<proteinExistence type="inferred from homology"/>
<evidence type="ECO:0000256" key="4">
    <source>
        <dbReference type="ARBA" id="ARBA00022692"/>
    </source>
</evidence>
<keyword evidence="5" id="KW-0479">Metal-binding</keyword>
<evidence type="ECO:0000256" key="2">
    <source>
        <dbReference type="ARBA" id="ARBA00010617"/>
    </source>
</evidence>
<organism evidence="13 14">
    <name type="scientific">Digitaria exilis</name>
    <dbReference type="NCBI Taxonomy" id="1010633"/>
    <lineage>
        <taxon>Eukaryota</taxon>
        <taxon>Viridiplantae</taxon>
        <taxon>Streptophyta</taxon>
        <taxon>Embryophyta</taxon>
        <taxon>Tracheophyta</taxon>
        <taxon>Spermatophyta</taxon>
        <taxon>Magnoliopsida</taxon>
        <taxon>Liliopsida</taxon>
        <taxon>Poales</taxon>
        <taxon>Poaceae</taxon>
        <taxon>PACMAD clade</taxon>
        <taxon>Panicoideae</taxon>
        <taxon>Panicodae</taxon>
        <taxon>Paniceae</taxon>
        <taxon>Anthephorinae</taxon>
        <taxon>Digitaria</taxon>
    </lineage>
</organism>
<evidence type="ECO:0000256" key="1">
    <source>
        <dbReference type="ARBA" id="ARBA00004370"/>
    </source>
</evidence>
<evidence type="ECO:0000256" key="6">
    <source>
        <dbReference type="ARBA" id="ARBA00022989"/>
    </source>
</evidence>
<evidence type="ECO:0000313" key="14">
    <source>
        <dbReference type="Proteomes" id="UP000636709"/>
    </source>
</evidence>
<dbReference type="SUPFAM" id="SSF48264">
    <property type="entry name" value="Cytochrome P450"/>
    <property type="match status" value="1"/>
</dbReference>
<keyword evidence="3" id="KW-0349">Heme</keyword>
<evidence type="ECO:0000256" key="5">
    <source>
        <dbReference type="ARBA" id="ARBA00022723"/>
    </source>
</evidence>
<evidence type="ECO:0000256" key="9">
    <source>
        <dbReference type="ARBA" id="ARBA00023033"/>
    </source>
</evidence>
<comment type="similarity">
    <text evidence="2">Belongs to the cytochrome P450 family.</text>
</comment>
<keyword evidence="4 12" id="KW-0812">Transmembrane</keyword>
<keyword evidence="9" id="KW-0503">Monooxygenase</keyword>
<dbReference type="OrthoDB" id="1470350at2759"/>
<sequence length="719" mass="78271">MERVMTHEWVLVDVEGIAAAAGRLLLIRFALVLAINSVALSASVQKDGSGDCYISLSPVHLSCRVQADEIVYCEAFRLPETVAAPSNVGPAYARRRCRQNRIRMRPMQRHYSCVDYLPVASLLCDVADSLPNTVVVAANARRFGALVWIGGTECRTCGMYRATRSHVDQQPWKGIRGKTSCAAKNASRSAPAKNASIDRRATAAGADAGVLRVFVGAGGHTGTRNVSSSSHAPPQRRPVPDGISSELIIAIANTTARRARAAARLGGEPHAFPGAAAIDRFGKEGRRRRGRVFARRGGRGGVGELAGGEVGEVADHDRVITVGGVHAWAWPLGSDEFNRAANAMRKRLPLSRRVACSGRWDWASTPNREGHAIAVTRENSVLSPASGRQTIPTRLAKPIGKPNNREEINSMYVTTRARSSSSVTAATRLRGAHLVTNTGSPSVHPPLAIDDAALLVASPCVDKFRQDPSRNSPFPRQLAAPQAQQLVLHHRLPDLGIGLSPTLRLLTERRHLQAARLQPNDPIQWPPSYKPTKQPIDSTSGDVHPSSMAVQAWMVAAAAAAVLASWLFNALVHLVWRPYTISRSLRAQGVSGPGYRFFTGNLAEIKRLRGEAAVAAALDVGDHDLVPQVQPHHRKWIELYGRTFVYWIGATPSLCVADVNVVRHVLSDRSGLYPKNIVNQHISRLLGKGLILTDGEEYMRHRKVVHPAFNMDKLKVRRR</sequence>
<feature type="region of interest" description="Disordered" evidence="11">
    <location>
        <begin position="221"/>
        <end position="242"/>
    </location>
</feature>
<dbReference type="GO" id="GO:0020037">
    <property type="term" value="F:heme binding"/>
    <property type="evidence" value="ECO:0007669"/>
    <property type="project" value="InterPro"/>
</dbReference>
<keyword evidence="6 12" id="KW-1133">Transmembrane helix</keyword>
<protein>
    <recommendedName>
        <fullName evidence="15">Cytochrome P450</fullName>
    </recommendedName>
</protein>
<dbReference type="GO" id="GO:0005506">
    <property type="term" value="F:iron ion binding"/>
    <property type="evidence" value="ECO:0007669"/>
    <property type="project" value="InterPro"/>
</dbReference>
<keyword evidence="8" id="KW-0408">Iron</keyword>
<evidence type="ECO:0000313" key="13">
    <source>
        <dbReference type="EMBL" id="KAF8679177.1"/>
    </source>
</evidence>
<gene>
    <name evidence="13" type="ORF">HU200_045943</name>
</gene>
<keyword evidence="14" id="KW-1185">Reference proteome</keyword>
<dbReference type="AlphaFoldDB" id="A0A835BAB5"/>
<comment type="subcellular location">
    <subcellularLocation>
        <location evidence="1">Membrane</location>
    </subcellularLocation>
</comment>
<evidence type="ECO:0000256" key="8">
    <source>
        <dbReference type="ARBA" id="ARBA00023004"/>
    </source>
</evidence>
<dbReference type="GO" id="GO:0006629">
    <property type="term" value="P:lipid metabolic process"/>
    <property type="evidence" value="ECO:0007669"/>
    <property type="project" value="UniProtKB-ARBA"/>
</dbReference>
<dbReference type="GO" id="GO:0004497">
    <property type="term" value="F:monooxygenase activity"/>
    <property type="evidence" value="ECO:0007669"/>
    <property type="project" value="UniProtKB-KW"/>
</dbReference>
<evidence type="ECO:0000256" key="10">
    <source>
        <dbReference type="ARBA" id="ARBA00023136"/>
    </source>
</evidence>
<feature type="transmembrane region" description="Helical" evidence="12">
    <location>
        <begin position="552"/>
        <end position="576"/>
    </location>
</feature>
<dbReference type="GO" id="GO:0016705">
    <property type="term" value="F:oxidoreductase activity, acting on paired donors, with incorporation or reduction of molecular oxygen"/>
    <property type="evidence" value="ECO:0007669"/>
    <property type="project" value="InterPro"/>
</dbReference>
<dbReference type="InterPro" id="IPR050665">
    <property type="entry name" value="Cytochrome_P450_Monooxygen"/>
</dbReference>
<dbReference type="Pfam" id="PF00067">
    <property type="entry name" value="p450"/>
    <property type="match status" value="1"/>
</dbReference>
<accession>A0A835BAB5</accession>
<feature type="region of interest" description="Disordered" evidence="11">
    <location>
        <begin position="519"/>
        <end position="542"/>
    </location>
</feature>